<dbReference type="RefSeq" id="XP_026725674.1">
    <property type="nucleotide sequence ID" value="XM_026869873.1"/>
</dbReference>
<dbReference type="InParanoid" id="A0A7E5VBK4"/>
<keyword evidence="1" id="KW-1185">Reference proteome</keyword>
<proteinExistence type="predicted"/>
<accession>A0A7E5VBK4</accession>
<gene>
    <name evidence="2" type="primary">LOC113492392</name>
</gene>
<dbReference type="KEGG" id="tnl:113492392"/>
<sequence>MFRHYGTNARRIWQRCTLRRSDGSELNVCFTDLPRERMDELVDFYMKYYVPHELTHRISGIHKNKEAMDEYREILKAKFASPSTFSYICCEERGGKILPDIIGSDSITLVKRGEPFNAGIPPNLKTKETKDFFRILTDWNNLCSVPSLMERFNVESFYDDLGTTVHRDYIGYGIVYYHAALRRNICQAHGVPMAGAWVTSIGSVKATKRAGWETVYEITRENLEQVLNLKMENVPATYKYRVLRA</sequence>
<name>A0A7E5VBK4_TRINI</name>
<dbReference type="GeneID" id="113492392"/>
<dbReference type="Proteomes" id="UP000322000">
    <property type="component" value="Chromosome 3"/>
</dbReference>
<protein>
    <submittedName>
        <fullName evidence="2">Uncharacterized protein LOC113492392</fullName>
    </submittedName>
</protein>
<dbReference type="Gene3D" id="3.40.630.30">
    <property type="match status" value="1"/>
</dbReference>
<dbReference type="AlphaFoldDB" id="A0A7E5VBK4"/>
<organism evidence="1 2">
    <name type="scientific">Trichoplusia ni</name>
    <name type="common">Cabbage looper</name>
    <dbReference type="NCBI Taxonomy" id="7111"/>
    <lineage>
        <taxon>Eukaryota</taxon>
        <taxon>Metazoa</taxon>
        <taxon>Ecdysozoa</taxon>
        <taxon>Arthropoda</taxon>
        <taxon>Hexapoda</taxon>
        <taxon>Insecta</taxon>
        <taxon>Pterygota</taxon>
        <taxon>Neoptera</taxon>
        <taxon>Endopterygota</taxon>
        <taxon>Lepidoptera</taxon>
        <taxon>Glossata</taxon>
        <taxon>Ditrysia</taxon>
        <taxon>Noctuoidea</taxon>
        <taxon>Noctuidae</taxon>
        <taxon>Plusiinae</taxon>
        <taxon>Trichoplusia</taxon>
    </lineage>
</organism>
<evidence type="ECO:0000313" key="1">
    <source>
        <dbReference type="Proteomes" id="UP000322000"/>
    </source>
</evidence>
<reference evidence="2" key="1">
    <citation type="submission" date="2025-08" db="UniProtKB">
        <authorList>
            <consortium name="RefSeq"/>
        </authorList>
    </citation>
    <scope>IDENTIFICATION</scope>
</reference>
<evidence type="ECO:0000313" key="2">
    <source>
        <dbReference type="RefSeq" id="XP_026725674.1"/>
    </source>
</evidence>
<dbReference type="OrthoDB" id="7200114at2759"/>